<reference evidence="1 2" key="1">
    <citation type="submission" date="2018-06" db="EMBL/GenBank/DDBJ databases">
        <authorList>
            <consortium name="Pathogen Informatics"/>
            <person name="Doyle S."/>
        </authorList>
    </citation>
    <scope>NUCLEOTIDE SEQUENCE [LARGE SCALE GENOMIC DNA]</scope>
    <source>
        <strain evidence="1 2">NCTC1659</strain>
    </source>
</reference>
<accession>A0A1V4B1Q4</accession>
<evidence type="ECO:0000313" key="2">
    <source>
        <dbReference type="Proteomes" id="UP000254329"/>
    </source>
</evidence>
<protein>
    <submittedName>
        <fullName evidence="1">Uncharacterized protein</fullName>
    </submittedName>
</protein>
<evidence type="ECO:0000313" key="1">
    <source>
        <dbReference type="EMBL" id="STO60310.1"/>
    </source>
</evidence>
<name>A0A1V4B1Q4_9PAST</name>
<dbReference type="EMBL" id="UGHF01000001">
    <property type="protein sequence ID" value="STO60310.1"/>
    <property type="molecule type" value="Genomic_DNA"/>
</dbReference>
<dbReference type="Proteomes" id="UP000254329">
    <property type="component" value="Unassembled WGS sequence"/>
</dbReference>
<organism evidence="1 2">
    <name type="scientific">Canicola haemoglobinophilus</name>
    <dbReference type="NCBI Taxonomy" id="733"/>
    <lineage>
        <taxon>Bacteria</taxon>
        <taxon>Pseudomonadati</taxon>
        <taxon>Pseudomonadota</taxon>
        <taxon>Gammaproteobacteria</taxon>
        <taxon>Pasteurellales</taxon>
        <taxon>Pasteurellaceae</taxon>
        <taxon>Canicola</taxon>
    </lineage>
</organism>
<dbReference type="RefSeq" id="WP_078218265.1">
    <property type="nucleotide sequence ID" value="NZ_MUXZ01000011.1"/>
</dbReference>
<dbReference type="STRING" id="733.B0186_04860"/>
<keyword evidence="2" id="KW-1185">Reference proteome</keyword>
<sequence length="60" mass="6718">MKKGVWKRGKGLTCKTFDAVVDTLILCELCDEDKSTLADCRDVLKAIRAEVNELKAHIPQ</sequence>
<gene>
    <name evidence="1" type="ORF">NCTC1659_01597</name>
</gene>
<dbReference type="AlphaFoldDB" id="A0A1V4B1Q4"/>
<proteinExistence type="predicted"/>